<dbReference type="PANTHER" id="PTHR44757">
    <property type="entry name" value="DIGUANYLATE CYCLASE DGCP"/>
    <property type="match status" value="1"/>
</dbReference>
<keyword evidence="3" id="KW-0812">Transmembrane</keyword>
<dbReference type="InterPro" id="IPR029787">
    <property type="entry name" value="Nucleotide_cyclase"/>
</dbReference>
<dbReference type="InterPro" id="IPR000160">
    <property type="entry name" value="GGDEF_dom"/>
</dbReference>
<proteinExistence type="predicted"/>
<dbReference type="CDD" id="cd01949">
    <property type="entry name" value="GGDEF"/>
    <property type="match status" value="1"/>
</dbReference>
<keyword evidence="1" id="KW-0175">Coiled coil</keyword>
<dbReference type="PROSITE" id="PS50883">
    <property type="entry name" value="EAL"/>
    <property type="match status" value="1"/>
</dbReference>
<dbReference type="Gene3D" id="3.30.70.270">
    <property type="match status" value="1"/>
</dbReference>
<dbReference type="InterPro" id="IPR052155">
    <property type="entry name" value="Biofilm_reg_signaling"/>
</dbReference>
<dbReference type="SUPFAM" id="SSF55073">
    <property type="entry name" value="Nucleotide cyclase"/>
    <property type="match status" value="1"/>
</dbReference>
<gene>
    <name evidence="6" type="ORF">SAMN05444365_1227</name>
</gene>
<feature type="region of interest" description="Disordered" evidence="2">
    <location>
        <begin position="767"/>
        <end position="789"/>
    </location>
</feature>
<keyword evidence="3" id="KW-0472">Membrane</keyword>
<evidence type="ECO:0000259" key="5">
    <source>
        <dbReference type="PROSITE" id="PS50887"/>
    </source>
</evidence>
<evidence type="ECO:0000256" key="1">
    <source>
        <dbReference type="SAM" id="Coils"/>
    </source>
</evidence>
<dbReference type="SUPFAM" id="SSF141868">
    <property type="entry name" value="EAL domain-like"/>
    <property type="match status" value="1"/>
</dbReference>
<reference evidence="7" key="1">
    <citation type="submission" date="2016-10" db="EMBL/GenBank/DDBJ databases">
        <authorList>
            <person name="Varghese N."/>
            <person name="Submissions S."/>
        </authorList>
    </citation>
    <scope>NUCLEOTIDE SEQUENCE [LARGE SCALE GENOMIC DNA]</scope>
    <source>
        <strain evidence="7">DSM 45245</strain>
    </source>
</reference>
<evidence type="ECO:0000313" key="6">
    <source>
        <dbReference type="EMBL" id="SDZ47264.1"/>
    </source>
</evidence>
<feature type="domain" description="EAL" evidence="4">
    <location>
        <begin position="512"/>
        <end position="769"/>
    </location>
</feature>
<dbReference type="PANTHER" id="PTHR44757:SF2">
    <property type="entry name" value="BIOFILM ARCHITECTURE MAINTENANCE PROTEIN MBAA"/>
    <property type="match status" value="1"/>
</dbReference>
<feature type="transmembrane region" description="Helical" evidence="3">
    <location>
        <begin position="81"/>
        <end position="98"/>
    </location>
</feature>
<organism evidence="6 7">
    <name type="scientific">Micromonospora pattaloongensis</name>
    <dbReference type="NCBI Taxonomy" id="405436"/>
    <lineage>
        <taxon>Bacteria</taxon>
        <taxon>Bacillati</taxon>
        <taxon>Actinomycetota</taxon>
        <taxon>Actinomycetes</taxon>
        <taxon>Micromonosporales</taxon>
        <taxon>Micromonosporaceae</taxon>
        <taxon>Micromonospora</taxon>
    </lineage>
</organism>
<dbReference type="EMBL" id="FNPH01000022">
    <property type="protein sequence ID" value="SDZ47264.1"/>
    <property type="molecule type" value="Genomic_DNA"/>
</dbReference>
<accession>A0A1H3TAM7</accession>
<dbReference type="Pfam" id="PF00990">
    <property type="entry name" value="GGDEF"/>
    <property type="match status" value="1"/>
</dbReference>
<keyword evidence="7" id="KW-1185">Reference proteome</keyword>
<evidence type="ECO:0000256" key="2">
    <source>
        <dbReference type="SAM" id="MobiDB-lite"/>
    </source>
</evidence>
<dbReference type="InterPro" id="IPR001633">
    <property type="entry name" value="EAL_dom"/>
</dbReference>
<dbReference type="NCBIfam" id="TIGR00254">
    <property type="entry name" value="GGDEF"/>
    <property type="match status" value="1"/>
</dbReference>
<dbReference type="STRING" id="405436.SAMN05444365_1227"/>
<dbReference type="Gene3D" id="3.20.20.450">
    <property type="entry name" value="EAL domain"/>
    <property type="match status" value="1"/>
</dbReference>
<feature type="domain" description="GGDEF" evidence="5">
    <location>
        <begin position="371"/>
        <end position="503"/>
    </location>
</feature>
<evidence type="ECO:0000256" key="3">
    <source>
        <dbReference type="SAM" id="Phobius"/>
    </source>
</evidence>
<dbReference type="InterPro" id="IPR043128">
    <property type="entry name" value="Rev_trsase/Diguanyl_cyclase"/>
</dbReference>
<dbReference type="InterPro" id="IPR035919">
    <property type="entry name" value="EAL_sf"/>
</dbReference>
<dbReference type="Pfam" id="PF00563">
    <property type="entry name" value="EAL"/>
    <property type="match status" value="1"/>
</dbReference>
<name>A0A1H3TAM7_9ACTN</name>
<dbReference type="SMART" id="SM00267">
    <property type="entry name" value="GGDEF"/>
    <property type="match status" value="1"/>
</dbReference>
<feature type="transmembrane region" description="Helical" evidence="3">
    <location>
        <begin position="283"/>
        <end position="303"/>
    </location>
</feature>
<dbReference type="PROSITE" id="PS50887">
    <property type="entry name" value="GGDEF"/>
    <property type="match status" value="1"/>
</dbReference>
<dbReference type="OrthoDB" id="3274397at2"/>
<evidence type="ECO:0000313" key="7">
    <source>
        <dbReference type="Proteomes" id="UP000242415"/>
    </source>
</evidence>
<feature type="compositionally biased region" description="Basic and acidic residues" evidence="2">
    <location>
        <begin position="769"/>
        <end position="778"/>
    </location>
</feature>
<dbReference type="Proteomes" id="UP000242415">
    <property type="component" value="Unassembled WGS sequence"/>
</dbReference>
<feature type="transmembrane region" description="Helical" evidence="3">
    <location>
        <begin position="17"/>
        <end position="35"/>
    </location>
</feature>
<sequence length="789" mass="84937">MLSAVADVFGDTSVRQVLWLVVCALGSSPFFFRIARGWRGLSLPWRLVAAGFAVRLLSDTVWTVEYVSGGNDAPFPSYNDVGFVASYVLLIAGLVLAGRQRRGQGRRMMLDALIVSAGFAVLDWVFLFHPYLHQSPLAGLGPILALIYPLCDLALFAATVKLLFSASARSPANRLVLLAVGAMLAANTVYFSNATATTRTVDVLDNGLWMVSYLLLGLAGLHPAMLWTARPGTNNRTPLSSRRTLAFAVATLIGPASLLGMAATTDADAWHAEEWRHLAVPALLSGALSVLLVVRLSLVARVAQHRSVELDRRTVELDQQARDLAEALEERTALEQQLRHHALHDPLTGLANRGLLAERMEWAFSRRDGAARHALLLIDLDGFKDVNDTLGHGSGDELLMEVAVRLRELAAPADTLARLGGDEFALFIEDVEPVQAAYLAERAREAIKAPLPVAGRTVYLSASIGLVQISDTRVTPQNALADADLALYAAKRAGRDRVTAYQPVMRTARETFTWVADGLRHALATEELAVHYQPVMDLATGRAVAVEALLRWTLSARGPVSPAQFIPVAEETGLIVPVGAWVLRRACTDARAWYERYGISLTVNVSGRQLAELDFADLVLRTLTDVGLPPEALILEITETVLIGSAEEGAGQALATLNRLREHGVRIAIDDFGTGYSSLSYLAQLPVDILKIDRSFVPAAEAASGDDHAFTRAVLQLGASRRLPAIAEGVETAEQADLLRDMGCPLAQGFLFARPGPVEVVAAELARTNGDRAGDDRPGGSPVGSGARR</sequence>
<protein>
    <submittedName>
        <fullName evidence="6">Diguanylate cyclase (GGDEF) domain-containing protein</fullName>
    </submittedName>
</protein>
<feature type="transmembrane region" description="Helical" evidence="3">
    <location>
        <begin position="110"/>
        <end position="131"/>
    </location>
</feature>
<evidence type="ECO:0000259" key="4">
    <source>
        <dbReference type="PROSITE" id="PS50883"/>
    </source>
</evidence>
<feature type="transmembrane region" description="Helical" evidence="3">
    <location>
        <begin position="245"/>
        <end position="263"/>
    </location>
</feature>
<keyword evidence="3" id="KW-1133">Transmembrane helix</keyword>
<dbReference type="CDD" id="cd01948">
    <property type="entry name" value="EAL"/>
    <property type="match status" value="1"/>
</dbReference>
<feature type="coiled-coil region" evidence="1">
    <location>
        <begin position="310"/>
        <end position="337"/>
    </location>
</feature>
<feature type="transmembrane region" description="Helical" evidence="3">
    <location>
        <begin position="208"/>
        <end position="229"/>
    </location>
</feature>
<dbReference type="SMART" id="SM00052">
    <property type="entry name" value="EAL"/>
    <property type="match status" value="1"/>
</dbReference>
<feature type="transmembrane region" description="Helical" evidence="3">
    <location>
        <begin position="143"/>
        <end position="164"/>
    </location>
</feature>
<dbReference type="AlphaFoldDB" id="A0A1H3TAM7"/>
<feature type="transmembrane region" description="Helical" evidence="3">
    <location>
        <begin position="176"/>
        <end position="196"/>
    </location>
</feature>
<dbReference type="RefSeq" id="WP_091563153.1">
    <property type="nucleotide sequence ID" value="NZ_FNPH01000022.1"/>
</dbReference>